<dbReference type="Pfam" id="PF13692">
    <property type="entry name" value="Glyco_trans_1_4"/>
    <property type="match status" value="1"/>
</dbReference>
<proteinExistence type="predicted"/>
<dbReference type="KEGG" id="syw:SYNW0174"/>
<protein>
    <submittedName>
        <fullName evidence="1">Possible glycosyltransferase family 1</fullName>
    </submittedName>
</protein>
<dbReference type="HOGENOM" id="CLU_041132_3_1_3"/>
<dbReference type="eggNOG" id="COG0438">
    <property type="taxonomic scope" value="Bacteria"/>
</dbReference>
<dbReference type="Proteomes" id="UP000001422">
    <property type="component" value="Chromosome"/>
</dbReference>
<dbReference type="AlphaFoldDB" id="Q7U9S9"/>
<dbReference type="CDD" id="cd04950">
    <property type="entry name" value="GT4_TuaH-like"/>
    <property type="match status" value="1"/>
</dbReference>
<dbReference type="Gene3D" id="3.40.50.2000">
    <property type="entry name" value="Glycogen Phosphorylase B"/>
    <property type="match status" value="1"/>
</dbReference>
<dbReference type="GO" id="GO:0016740">
    <property type="term" value="F:transferase activity"/>
    <property type="evidence" value="ECO:0007669"/>
    <property type="project" value="UniProtKB-KW"/>
</dbReference>
<dbReference type="PANTHER" id="PTHR12526">
    <property type="entry name" value="GLYCOSYLTRANSFERASE"/>
    <property type="match status" value="1"/>
</dbReference>
<dbReference type="CAZy" id="GT4">
    <property type="family name" value="Glycosyltransferase Family 4"/>
</dbReference>
<keyword evidence="2" id="KW-1185">Reference proteome</keyword>
<name>Q7U9S9_PARMW</name>
<dbReference type="EMBL" id="BX569689">
    <property type="protein sequence ID" value="CAE06689.1"/>
    <property type="molecule type" value="Genomic_DNA"/>
</dbReference>
<dbReference type="SUPFAM" id="SSF53756">
    <property type="entry name" value="UDP-Glycosyltransferase/glycogen phosphorylase"/>
    <property type="match status" value="1"/>
</dbReference>
<evidence type="ECO:0000313" key="2">
    <source>
        <dbReference type="Proteomes" id="UP000001422"/>
    </source>
</evidence>
<dbReference type="STRING" id="84588.SYNW0174"/>
<dbReference type="RefSeq" id="WP_011127050.1">
    <property type="nucleotide sequence ID" value="NC_005070.1"/>
</dbReference>
<reference evidence="1 2" key="1">
    <citation type="journal article" date="2003" name="Nature">
        <title>The genome of a motile marine Synechococcus.</title>
        <authorList>
            <person name="Palenik B."/>
            <person name="Brahamsha B."/>
            <person name="Larimer F."/>
            <person name="Land M."/>
            <person name="Hauser L."/>
            <person name="Chain P."/>
            <person name="Lamerdin J."/>
            <person name="Regala W."/>
            <person name="Allen E.A."/>
            <person name="McCarren J."/>
            <person name="Paulsen I."/>
            <person name="Dufresne A."/>
            <person name="Partensky F."/>
            <person name="Webb E."/>
            <person name="Waterbury J."/>
        </authorList>
    </citation>
    <scope>NUCLEOTIDE SEQUENCE [LARGE SCALE GENOMIC DNA]</scope>
    <source>
        <strain evidence="1 2">WH8102</strain>
    </source>
</reference>
<organism evidence="1 2">
    <name type="scientific">Parasynechococcus marenigrum (strain WH8102)</name>
    <dbReference type="NCBI Taxonomy" id="84588"/>
    <lineage>
        <taxon>Bacteria</taxon>
        <taxon>Bacillati</taxon>
        <taxon>Cyanobacteriota</taxon>
        <taxon>Cyanophyceae</taxon>
        <taxon>Synechococcales</taxon>
        <taxon>Prochlorococcaceae</taxon>
        <taxon>Parasynechococcus</taxon>
        <taxon>Parasynechococcus marenigrum</taxon>
    </lineage>
</organism>
<gene>
    <name evidence="1" type="ordered locus">SYNW0174</name>
</gene>
<accession>Q7U9S9</accession>
<evidence type="ECO:0000313" key="1">
    <source>
        <dbReference type="EMBL" id="CAE06689.1"/>
    </source>
</evidence>
<sequence>MFDRPDILLLATADWDHPLWTNKQHVACSLSALGHRVLYIESLGMRTIQPTGRDWYRVWKRLRRALQSPRQVRPRIWICSPLVCPGVTKGLLCQFNRWLLNATLWWMRIRLGFRRPWLWTYSPLTLKFLDPEQFSLCVYHAVDAVQEQPCMPRGDIERQERLLCAAVDQVFVTSPELRRQLTPVSRRLRFDPNVVDQGHFATAMTLKKEDLPIDLTEIPEPRVGFIGAISTYKLDVALVAAIARAHPSLNFVFIGPQGEGEMTTDLSLWMDRPNIHLLGPRPYQELPGYCAGFHCGWLPLQRNAYTQAMFPMKFFEYLAAGLPVVATSIDSLQDFQSVAWLCEPELDEFSKALLGCIQGEGPARSTRLALARQHTYTARMERMMQTLRDGGLL</sequence>
<dbReference type="PANTHER" id="PTHR12526:SF630">
    <property type="entry name" value="GLYCOSYLTRANSFERASE"/>
    <property type="match status" value="1"/>
</dbReference>